<evidence type="ECO:0008006" key="7">
    <source>
        <dbReference type="Google" id="ProtNLM"/>
    </source>
</evidence>
<dbReference type="PANTHER" id="PTHR37042:SF4">
    <property type="entry name" value="OUTER MEMBRANE PROTEIN RV1973"/>
    <property type="match status" value="1"/>
</dbReference>
<feature type="compositionally biased region" description="Acidic residues" evidence="3">
    <location>
        <begin position="59"/>
        <end position="107"/>
    </location>
</feature>
<sequence>MSETKPPPDDSATSKADAMALLEEAEAEAAEAEALAAAARARARAARLRREMLAKAEVEAEVAEAETAEAEVEADQAIDAEAETTEAEVEATDAEAETTEADVEATDAESKADRDADDVDLDADEVDESESLSDEETVEAAALPSRSARRRRWLPSLSTTLKVAAIILTCAFVAASGYMLWYEHNANERHQRAANFVAGAKQGVINMTSLDFNRAKEDVQRLLESSTGEFRDDFQQRAKDFVTVVEQSKVVTQGTITATAVESMNDNSASVLVTATSRITNAAGAKDEPRVWRLRVTVTEEGGQYKMSKLEFVA</sequence>
<keyword evidence="4" id="KW-1133">Transmembrane helix</keyword>
<comment type="caution">
    <text evidence="5">The sequence shown here is derived from an EMBL/GenBank/DDBJ whole genome shotgun (WGS) entry which is preliminary data.</text>
</comment>
<dbReference type="GO" id="GO:0016020">
    <property type="term" value="C:membrane"/>
    <property type="evidence" value="ECO:0007669"/>
    <property type="project" value="UniProtKB-SubCell"/>
</dbReference>
<keyword evidence="4" id="KW-0812">Transmembrane</keyword>
<gene>
    <name evidence="5" type="ORF">A5635_05510</name>
</gene>
<dbReference type="RefSeq" id="WP_065037393.1">
    <property type="nucleotide sequence ID" value="NZ_LZLR01000193.1"/>
</dbReference>
<reference evidence="5 6" key="1">
    <citation type="submission" date="2016-06" db="EMBL/GenBank/DDBJ databases">
        <authorList>
            <person name="Kjaerup R.B."/>
            <person name="Dalgaard T.S."/>
            <person name="Juul-Madsen H.R."/>
        </authorList>
    </citation>
    <scope>NUCLEOTIDE SEQUENCE [LARGE SCALE GENOMIC DNA]</scope>
    <source>
        <strain evidence="5 6">1245335.1</strain>
    </source>
</reference>
<organism evidence="5 6">
    <name type="scientific">Mycobacterium asiaticum</name>
    <dbReference type="NCBI Taxonomy" id="1790"/>
    <lineage>
        <taxon>Bacteria</taxon>
        <taxon>Bacillati</taxon>
        <taxon>Actinomycetota</taxon>
        <taxon>Actinomycetes</taxon>
        <taxon>Mycobacteriales</taxon>
        <taxon>Mycobacteriaceae</taxon>
        <taxon>Mycobacterium</taxon>
    </lineage>
</organism>
<feature type="transmembrane region" description="Helical" evidence="4">
    <location>
        <begin position="159"/>
        <end position="181"/>
    </location>
</feature>
<protein>
    <recommendedName>
        <fullName evidence="7">Mce protein</fullName>
    </recommendedName>
</protein>
<dbReference type="OrthoDB" id="4774723at2"/>
<accession>A0A1A3N4E8</accession>
<dbReference type="AlphaFoldDB" id="A0A1A3N4E8"/>
<dbReference type="Proteomes" id="UP000093819">
    <property type="component" value="Unassembled WGS sequence"/>
</dbReference>
<evidence type="ECO:0000256" key="4">
    <source>
        <dbReference type="SAM" id="Phobius"/>
    </source>
</evidence>
<feature type="region of interest" description="Disordered" evidence="3">
    <location>
        <begin position="59"/>
        <end position="145"/>
    </location>
</feature>
<keyword evidence="2 4" id="KW-0472">Membrane</keyword>
<feature type="compositionally biased region" description="Acidic residues" evidence="3">
    <location>
        <begin position="115"/>
        <end position="138"/>
    </location>
</feature>
<dbReference type="PANTHER" id="PTHR37042">
    <property type="entry name" value="OUTER MEMBRANE PROTEIN RV1973"/>
    <property type="match status" value="1"/>
</dbReference>
<evidence type="ECO:0000313" key="6">
    <source>
        <dbReference type="Proteomes" id="UP000093819"/>
    </source>
</evidence>
<evidence type="ECO:0000256" key="3">
    <source>
        <dbReference type="SAM" id="MobiDB-lite"/>
    </source>
</evidence>
<name>A0A1A3N4E8_MYCAS</name>
<dbReference type="EMBL" id="LZLR01000193">
    <property type="protein sequence ID" value="OBK17008.1"/>
    <property type="molecule type" value="Genomic_DNA"/>
</dbReference>
<comment type="subcellular location">
    <subcellularLocation>
        <location evidence="1">Membrane</location>
    </subcellularLocation>
</comment>
<evidence type="ECO:0000313" key="5">
    <source>
        <dbReference type="EMBL" id="OBK17008.1"/>
    </source>
</evidence>
<proteinExistence type="predicted"/>
<evidence type="ECO:0000256" key="2">
    <source>
        <dbReference type="ARBA" id="ARBA00023136"/>
    </source>
</evidence>
<evidence type="ECO:0000256" key="1">
    <source>
        <dbReference type="ARBA" id="ARBA00004370"/>
    </source>
</evidence>